<feature type="transmembrane region" description="Helical" evidence="5">
    <location>
        <begin position="187"/>
        <end position="208"/>
    </location>
</feature>
<reference evidence="7 8" key="1">
    <citation type="submission" date="2019-04" db="EMBL/GenBank/DDBJ databases">
        <title>Chromosome genome assembly for Takifugu flavidus.</title>
        <authorList>
            <person name="Xiao S."/>
        </authorList>
    </citation>
    <scope>NUCLEOTIDE SEQUENCE [LARGE SCALE GENOMIC DNA]</scope>
    <source>
        <strain evidence="7">HTHZ2018</strain>
        <tissue evidence="7">Muscle</tissue>
    </source>
</reference>
<gene>
    <name evidence="7" type="ORF">D4764_14G0009020</name>
</gene>
<protein>
    <recommendedName>
        <fullName evidence="6">G-protein coupled receptors family 1 profile domain-containing protein</fullName>
    </recommendedName>
</protein>
<dbReference type="AlphaFoldDB" id="A0A5C6P7L3"/>
<keyword evidence="4 5" id="KW-0472">Membrane</keyword>
<keyword evidence="3 5" id="KW-1133">Transmembrane helix</keyword>
<comment type="caution">
    <text evidence="7">The sequence shown here is derived from an EMBL/GenBank/DDBJ whole genome shotgun (WGS) entry which is preliminary data.</text>
</comment>
<dbReference type="SUPFAM" id="SSF81321">
    <property type="entry name" value="Family A G protein-coupled receptor-like"/>
    <property type="match status" value="1"/>
</dbReference>
<dbReference type="Proteomes" id="UP000324091">
    <property type="component" value="Chromosome 14"/>
</dbReference>
<dbReference type="GO" id="GO:0005549">
    <property type="term" value="F:odorant binding"/>
    <property type="evidence" value="ECO:0007669"/>
    <property type="project" value="TreeGrafter"/>
</dbReference>
<accession>A0A5C6P7L3</accession>
<name>A0A5C6P7L3_9TELE</name>
<evidence type="ECO:0000313" key="7">
    <source>
        <dbReference type="EMBL" id="TWW74899.1"/>
    </source>
</evidence>
<dbReference type="InterPro" id="IPR000276">
    <property type="entry name" value="GPCR_Rhodpsn"/>
</dbReference>
<dbReference type="CDD" id="cd00637">
    <property type="entry name" value="7tm_classA_rhodopsin-like"/>
    <property type="match status" value="1"/>
</dbReference>
<feature type="transmembrane region" description="Helical" evidence="5">
    <location>
        <begin position="20"/>
        <end position="41"/>
    </location>
</feature>
<dbReference type="PROSITE" id="PS50262">
    <property type="entry name" value="G_PROTEIN_RECEP_F1_2"/>
    <property type="match status" value="1"/>
</dbReference>
<dbReference type="PRINTS" id="PR00237">
    <property type="entry name" value="GPCRRHODOPSN"/>
</dbReference>
<dbReference type="FunFam" id="1.20.1070.10:FF:000096">
    <property type="entry name" value="Odorant receptor 131-2"/>
    <property type="match status" value="1"/>
</dbReference>
<evidence type="ECO:0000256" key="4">
    <source>
        <dbReference type="ARBA" id="ARBA00023136"/>
    </source>
</evidence>
<evidence type="ECO:0000256" key="1">
    <source>
        <dbReference type="ARBA" id="ARBA00004370"/>
    </source>
</evidence>
<keyword evidence="8" id="KW-1185">Reference proteome</keyword>
<dbReference type="EMBL" id="RHFK02000006">
    <property type="protein sequence ID" value="TWW74899.1"/>
    <property type="molecule type" value="Genomic_DNA"/>
</dbReference>
<evidence type="ECO:0000256" key="3">
    <source>
        <dbReference type="ARBA" id="ARBA00022989"/>
    </source>
</evidence>
<feature type="domain" description="G-protein coupled receptors family 1 profile" evidence="6">
    <location>
        <begin position="32"/>
        <end position="280"/>
    </location>
</feature>
<sequence>MNVTTVDAPAPPSHATLKALLSVLPCLFFFYINAVMMVALFQKPQLLESCRYILFGHLLLTESLQLLFSVLLYLFALTKTAMLSYICISIILFASLTLTMSPLNLAVMSLERYIAIYCPLKHVHIVTSRTTGVAIAFIWTTGSLNSLTNWGLFISLKNTSFIVPRFCNRGNLFPLPIFSSINDAFTIAYFVIVSVVIIYTYVGILVIVKSASSRSHNATKAGKTVLLHLIQLCLCLVSTLFDVINYNSKWNMQHIVVTHIQYTIFISLIIFPKCLSPLIYGLRDQALRQILQSYIPFRFTAAARTFASS</sequence>
<dbReference type="InterPro" id="IPR017452">
    <property type="entry name" value="GPCR_Rhodpsn_7TM"/>
</dbReference>
<dbReference type="InterPro" id="IPR052921">
    <property type="entry name" value="GPCR1_Superfamily_Member"/>
</dbReference>
<evidence type="ECO:0000256" key="5">
    <source>
        <dbReference type="SAM" id="Phobius"/>
    </source>
</evidence>
<dbReference type="PANTHER" id="PTHR26451:SF866">
    <property type="entry name" value="ODORANT RECEPTOR-RELATED"/>
    <property type="match status" value="1"/>
</dbReference>
<dbReference type="PANTHER" id="PTHR26451">
    <property type="entry name" value="G_PROTEIN_RECEP_F1_2 DOMAIN-CONTAINING PROTEIN"/>
    <property type="match status" value="1"/>
</dbReference>
<dbReference type="Gene3D" id="1.20.1070.10">
    <property type="entry name" value="Rhodopsin 7-helix transmembrane proteins"/>
    <property type="match status" value="1"/>
</dbReference>
<evidence type="ECO:0000259" key="6">
    <source>
        <dbReference type="PROSITE" id="PS50262"/>
    </source>
</evidence>
<dbReference type="GO" id="GO:0004930">
    <property type="term" value="F:G protein-coupled receptor activity"/>
    <property type="evidence" value="ECO:0007669"/>
    <property type="project" value="InterPro"/>
</dbReference>
<feature type="transmembrane region" description="Helical" evidence="5">
    <location>
        <begin position="260"/>
        <end position="282"/>
    </location>
</feature>
<evidence type="ECO:0000313" key="8">
    <source>
        <dbReference type="Proteomes" id="UP000324091"/>
    </source>
</evidence>
<feature type="transmembrane region" description="Helical" evidence="5">
    <location>
        <begin position="53"/>
        <end position="76"/>
    </location>
</feature>
<organism evidence="7 8">
    <name type="scientific">Takifugu flavidus</name>
    <name type="common">sansaifugu</name>
    <dbReference type="NCBI Taxonomy" id="433684"/>
    <lineage>
        <taxon>Eukaryota</taxon>
        <taxon>Metazoa</taxon>
        <taxon>Chordata</taxon>
        <taxon>Craniata</taxon>
        <taxon>Vertebrata</taxon>
        <taxon>Euteleostomi</taxon>
        <taxon>Actinopterygii</taxon>
        <taxon>Neopterygii</taxon>
        <taxon>Teleostei</taxon>
        <taxon>Neoteleostei</taxon>
        <taxon>Acanthomorphata</taxon>
        <taxon>Eupercaria</taxon>
        <taxon>Tetraodontiformes</taxon>
        <taxon>Tetradontoidea</taxon>
        <taxon>Tetraodontidae</taxon>
        <taxon>Takifugu</taxon>
    </lineage>
</organism>
<feature type="transmembrane region" description="Helical" evidence="5">
    <location>
        <begin position="229"/>
        <end position="248"/>
    </location>
</feature>
<dbReference type="GO" id="GO:0016020">
    <property type="term" value="C:membrane"/>
    <property type="evidence" value="ECO:0007669"/>
    <property type="project" value="UniProtKB-SubCell"/>
</dbReference>
<feature type="transmembrane region" description="Helical" evidence="5">
    <location>
        <begin position="82"/>
        <end position="103"/>
    </location>
</feature>
<dbReference type="GO" id="GO:0004984">
    <property type="term" value="F:olfactory receptor activity"/>
    <property type="evidence" value="ECO:0007669"/>
    <property type="project" value="TreeGrafter"/>
</dbReference>
<proteinExistence type="predicted"/>
<evidence type="ECO:0000256" key="2">
    <source>
        <dbReference type="ARBA" id="ARBA00022692"/>
    </source>
</evidence>
<comment type="subcellular location">
    <subcellularLocation>
        <location evidence="1">Membrane</location>
    </subcellularLocation>
</comment>
<keyword evidence="2 5" id="KW-0812">Transmembrane</keyword>
<dbReference type="Pfam" id="PF00001">
    <property type="entry name" value="7tm_1"/>
    <property type="match status" value="1"/>
</dbReference>